<feature type="region of interest" description="Disordered" evidence="1">
    <location>
        <begin position="1"/>
        <end position="51"/>
    </location>
</feature>
<feature type="transmembrane region" description="Helical" evidence="2">
    <location>
        <begin position="933"/>
        <end position="951"/>
    </location>
</feature>
<gene>
    <name evidence="4" type="primary">NPR2_10</name>
    <name evidence="4" type="ORF">FOZ60_014441</name>
</gene>
<evidence type="ECO:0000256" key="2">
    <source>
        <dbReference type="SAM" id="Phobius"/>
    </source>
</evidence>
<feature type="transmembrane region" description="Helical" evidence="2">
    <location>
        <begin position="1488"/>
        <end position="1510"/>
    </location>
</feature>
<dbReference type="CDD" id="cd07302">
    <property type="entry name" value="CHD"/>
    <property type="match status" value="1"/>
</dbReference>
<feature type="domain" description="Guanylate cyclase" evidence="3">
    <location>
        <begin position="628"/>
        <end position="788"/>
    </location>
</feature>
<organism evidence="4 5">
    <name type="scientific">Perkinsus olseni</name>
    <name type="common">Perkinsus atlanticus</name>
    <dbReference type="NCBI Taxonomy" id="32597"/>
    <lineage>
        <taxon>Eukaryota</taxon>
        <taxon>Sar</taxon>
        <taxon>Alveolata</taxon>
        <taxon>Perkinsozoa</taxon>
        <taxon>Perkinsea</taxon>
        <taxon>Perkinsida</taxon>
        <taxon>Perkinsidae</taxon>
        <taxon>Perkinsus</taxon>
    </lineage>
</organism>
<dbReference type="Pfam" id="PF00211">
    <property type="entry name" value="Guanylate_cyc"/>
    <property type="match status" value="1"/>
</dbReference>
<feature type="region of interest" description="Disordered" evidence="1">
    <location>
        <begin position="72"/>
        <end position="108"/>
    </location>
</feature>
<evidence type="ECO:0000313" key="4">
    <source>
        <dbReference type="EMBL" id="KAF4691954.1"/>
    </source>
</evidence>
<feature type="transmembrane region" description="Helical" evidence="2">
    <location>
        <begin position="350"/>
        <end position="370"/>
    </location>
</feature>
<dbReference type="InterPro" id="IPR029787">
    <property type="entry name" value="Nucleotide_cyclase"/>
</dbReference>
<feature type="region of interest" description="Disordered" evidence="1">
    <location>
        <begin position="1098"/>
        <end position="1135"/>
    </location>
</feature>
<dbReference type="Gene3D" id="3.60.21.10">
    <property type="match status" value="1"/>
</dbReference>
<feature type="region of interest" description="Disordered" evidence="1">
    <location>
        <begin position="718"/>
        <end position="742"/>
    </location>
</feature>
<dbReference type="EMBL" id="JABANP010000068">
    <property type="protein sequence ID" value="KAF4691954.1"/>
    <property type="molecule type" value="Genomic_DNA"/>
</dbReference>
<dbReference type="Proteomes" id="UP000541610">
    <property type="component" value="Unassembled WGS sequence"/>
</dbReference>
<evidence type="ECO:0000259" key="3">
    <source>
        <dbReference type="PROSITE" id="PS50125"/>
    </source>
</evidence>
<feature type="transmembrane region" description="Helical" evidence="2">
    <location>
        <begin position="1624"/>
        <end position="1646"/>
    </location>
</feature>
<protein>
    <submittedName>
        <fullName evidence="4">Nitrogen permease regulator 2</fullName>
    </submittedName>
</protein>
<dbReference type="SUPFAM" id="SSF55073">
    <property type="entry name" value="Nucleotide cyclase"/>
    <property type="match status" value="1"/>
</dbReference>
<dbReference type="SUPFAM" id="SSF56300">
    <property type="entry name" value="Metallo-dependent phosphatases"/>
    <property type="match status" value="1"/>
</dbReference>
<evidence type="ECO:0000256" key="1">
    <source>
        <dbReference type="SAM" id="MobiDB-lite"/>
    </source>
</evidence>
<dbReference type="PANTHER" id="PTHR34211">
    <property type="entry name" value="CALCINEURIN-LIKE METALLO-PHOSPHOESTERASE SUPERFAMILY PROTEIN"/>
    <property type="match status" value="1"/>
</dbReference>
<dbReference type="OrthoDB" id="354346at2759"/>
<accession>A0A7J6P722</accession>
<name>A0A7J6P722_PEROL</name>
<dbReference type="Gene3D" id="3.30.70.1230">
    <property type="entry name" value="Nucleotide cyclase"/>
    <property type="match status" value="1"/>
</dbReference>
<comment type="caution">
    <text evidence="4">The sequence shown here is derived from an EMBL/GenBank/DDBJ whole genome shotgun (WGS) entry which is preliminary data.</text>
</comment>
<dbReference type="InterPro" id="IPR029052">
    <property type="entry name" value="Metallo-depent_PP-like"/>
</dbReference>
<dbReference type="PANTHER" id="PTHR34211:SF3">
    <property type="entry name" value="CALCINEURIN-LIKE METALLO-PHOSPHOESTERASE SUPERFAMILY PROTEIN"/>
    <property type="match status" value="1"/>
</dbReference>
<keyword evidence="2" id="KW-0472">Membrane</keyword>
<dbReference type="SMART" id="SM00044">
    <property type="entry name" value="CYCc"/>
    <property type="match status" value="1"/>
</dbReference>
<keyword evidence="2" id="KW-0812">Transmembrane</keyword>
<reference evidence="4 5" key="1">
    <citation type="submission" date="2020-04" db="EMBL/GenBank/DDBJ databases">
        <title>Perkinsus olseni comparative genomics.</title>
        <authorList>
            <person name="Bogema D.R."/>
        </authorList>
    </citation>
    <scope>NUCLEOTIDE SEQUENCE [LARGE SCALE GENOMIC DNA]</scope>
    <source>
        <strain evidence="4">00978-12</strain>
    </source>
</reference>
<dbReference type="InterPro" id="IPR001054">
    <property type="entry name" value="A/G_cyclase"/>
</dbReference>
<sequence>MPQNGSQPYRSLAGKSKQRTAIREDARVVVRRRTLSSGGDPSDKSRSRALTSLGRLESNEVSERLRSIFGDALAPPISPRPHRRLRRASSSLSADEGRQDTDFAPVLPDPLRHSSSPWSFNMDEWGTEECSVGSEHALSKGDTECDSDTGESSVVSVDAADLTAVLLDRSIIREQHIKKVILDVFAERVDVYAEVNATEDAPPVRASDVLLRFYDDVKMIYEQLPADDIGSPEVEDGITEFCANLWLAFDPNAQDVRRRCRGVVISARDIVVTEKQSTLNPAWQLLPLRTRLALSHSPTRWADIPYSAMGRDNLWKGLGQPMNRLSLQFYKSAKLEKGFQVNHSLHSDRLGVMWTTVLVLFVLVVTWFRYRLLMATAGSFYYCSDDTEKTMTILKYAATEPLMMFALVGILEIIVCLSLRGRRSILLDFFDDLQACYSLLAACLTLLWMHLGPKVMDWYCWPPDHTYTLALTYILSSAAFSLRWTQYVFVSLAITACAIILHLLPSNSHEGQVPTLSILPTATFYVVVITCVFLLTIYKYVYEGVLREDFVLHLSLAKEASRCNALLTNVLPERILDTLKKRQDAVDSMEGVRRDSGLVLSREIGITEAIKDVTIMFSDIPGFTALLFDELAQEEGLSKIKTDGNNYMAAAGLPQSNMIHAPAVCRMALRMMDEVARRNAEITLKSQGSSYAAEYWDTIHEVDTGAIQYIYENSPTIESRSGGQASSSGASDPPSSASGDAESPVFVGIPVPLRVGIDSGDCIGGVIGRKKFIYDVWGDCVNTASRMVQYGEIGCTQITDSTKKWLDVLAPGCFETESRGVHDVFWINVSGLIRRYKHTPAAPRGVAVPFQFTQVATFFVPALFIGIPGFCIAEGLFRTQGLSVIRTYRELINNYLLMTSAVSLQYGFCTQQRGDLPSGISTYCECLDHPVTFQFPVVLTIGTIFACSWTLRGLFGRRHGFFSCGPPIDTNVTEAERLRGPHPSERKPMVPWYSLSMTTHLFDLILMMKVFLGKFDARVLLAAQTKGIETAFTDLSERDDVWFDFLADGGDGFDSTYTISRLLAQPHLPVELPSEGDVHPHTQKALLSTNGALRPRVASGGDELASLSKKGGRSSPSLQRVKDDSPLSASGKTAGRFGSTHCNTLMLPRANVVFHGGDVAYPSPSNEEFVDRFIRPLEWALPRVDPEDSVRDSNEQPEMFIIPGNHDWHDGLETFLHWIVNSERLAGWKLPQKHTYYAVKLPRGWWVWGLDLGLSYDLDRPQYDYFCALLDTGTVEAEDRVVVLTHRPNWVYDVAMGERTGYTLNVLLDKIGEPRLAMRMAGDLHHYTRYMPGDGSTGPPLVTSGGAGAFLHPTHYPSRDFLSEANVSARLGDQTGNGDAYAAGQVSLDLPECISKASGTGYTRVCSYPDENLSRKLTWLNLIHFRNRNWGADVVLGLSYILMVISAVPLCGTARVLSQPDFLLVLKEFFFLIIETFYTIFNTSYLSLLTHCCFLACMIALAETHMGVAWKLGVGVVHYACHAIAAVACICLAECATVYLAQLHTVTSGESPEIVRFLDGILIEAAGSGYEIPLYLLPSALNTLALSICDLPRIIATNREAACASMAAGQALTRFDYAALIGPLVPYLWIIITPIASFIFGCYLSVSLNFLGQHWTEAFSSLKIQDYKNFLRMHISPVTGDLHCFVVGVDHVPTRWEMDPYWDKTFMPRNAKVPSWKWVTPSKYRPRVHRSSKDRAGQIVKSGSRARVVDFFVVKASRKRRADVSTPPLLGEDYYTEEEAEGSSVDVPSPNPVTSLIRRVSSLLQYTGSNESLRDDFNM</sequence>
<proteinExistence type="predicted"/>
<feature type="transmembrane region" description="Helical" evidence="2">
    <location>
        <begin position="484"/>
        <end position="504"/>
    </location>
</feature>
<dbReference type="GO" id="GO:0035556">
    <property type="term" value="P:intracellular signal transduction"/>
    <property type="evidence" value="ECO:0007669"/>
    <property type="project" value="InterPro"/>
</dbReference>
<dbReference type="PROSITE" id="PS50125">
    <property type="entry name" value="GUANYLATE_CYCLASE_2"/>
    <property type="match status" value="1"/>
</dbReference>
<feature type="transmembrane region" description="Helical" evidence="2">
    <location>
        <begin position="1430"/>
        <end position="1450"/>
    </location>
</feature>
<dbReference type="GO" id="GO:0009190">
    <property type="term" value="P:cyclic nucleotide biosynthetic process"/>
    <property type="evidence" value="ECO:0007669"/>
    <property type="project" value="InterPro"/>
</dbReference>
<feature type="transmembrane region" description="Helical" evidence="2">
    <location>
        <begin position="402"/>
        <end position="421"/>
    </location>
</feature>
<feature type="transmembrane region" description="Helical" evidence="2">
    <location>
        <begin position="516"/>
        <end position="538"/>
    </location>
</feature>
<feature type="transmembrane region" description="Helical" evidence="2">
    <location>
        <begin position="433"/>
        <end position="451"/>
    </location>
</feature>
<keyword evidence="2" id="KW-1133">Transmembrane helix</keyword>
<feature type="transmembrane region" description="Helical" evidence="2">
    <location>
        <begin position="1516"/>
        <end position="1541"/>
    </location>
</feature>
<evidence type="ECO:0000313" key="5">
    <source>
        <dbReference type="Proteomes" id="UP000541610"/>
    </source>
</evidence>